<evidence type="ECO:0000313" key="8">
    <source>
        <dbReference type="Proteomes" id="UP000555448"/>
    </source>
</evidence>
<dbReference type="GO" id="GO:0043565">
    <property type="term" value="F:sequence-specific DNA binding"/>
    <property type="evidence" value="ECO:0007669"/>
    <property type="project" value="TreeGrafter"/>
</dbReference>
<dbReference type="FunFam" id="1.10.10.10:FF:000038">
    <property type="entry name" value="Glycine cleavage system transcriptional activator"/>
    <property type="match status" value="1"/>
</dbReference>
<comment type="caution">
    <text evidence="7">The sequence shown here is derived from an EMBL/GenBank/DDBJ whole genome shotgun (WGS) entry which is preliminary data.</text>
</comment>
<dbReference type="GO" id="GO:0003700">
    <property type="term" value="F:DNA-binding transcription factor activity"/>
    <property type="evidence" value="ECO:0007669"/>
    <property type="project" value="InterPro"/>
</dbReference>
<dbReference type="AlphaFoldDB" id="A0A7W7K7J8"/>
<dbReference type="PROSITE" id="PS50931">
    <property type="entry name" value="HTH_LYSR"/>
    <property type="match status" value="1"/>
</dbReference>
<dbReference type="InterPro" id="IPR036390">
    <property type="entry name" value="WH_DNA-bd_sf"/>
</dbReference>
<dbReference type="SUPFAM" id="SSF46785">
    <property type="entry name" value="Winged helix' DNA-binding domain"/>
    <property type="match status" value="1"/>
</dbReference>
<reference evidence="7 8" key="1">
    <citation type="submission" date="2020-08" db="EMBL/GenBank/DDBJ databases">
        <title>Functional genomics of gut bacteria from endangered species of beetles.</title>
        <authorList>
            <person name="Carlos-Shanley C."/>
        </authorList>
    </citation>
    <scope>NUCLEOTIDE SEQUENCE [LARGE SCALE GENOMIC DNA]</scope>
    <source>
        <strain evidence="7 8">S00245</strain>
    </source>
</reference>
<evidence type="ECO:0000256" key="1">
    <source>
        <dbReference type="ARBA" id="ARBA00009437"/>
    </source>
</evidence>
<evidence type="ECO:0000256" key="5">
    <source>
        <dbReference type="ARBA" id="ARBA00023163"/>
    </source>
</evidence>
<evidence type="ECO:0000256" key="3">
    <source>
        <dbReference type="ARBA" id="ARBA00023125"/>
    </source>
</evidence>
<dbReference type="PANTHER" id="PTHR30537:SF70">
    <property type="entry name" value="HTH-TYPE TRANSCRIPTIONAL ACTIVATOR AMPR"/>
    <property type="match status" value="1"/>
</dbReference>
<dbReference type="InterPro" id="IPR036388">
    <property type="entry name" value="WH-like_DNA-bd_sf"/>
</dbReference>
<dbReference type="Gene3D" id="3.40.190.10">
    <property type="entry name" value="Periplasmic binding protein-like II"/>
    <property type="match status" value="2"/>
</dbReference>
<evidence type="ECO:0000256" key="4">
    <source>
        <dbReference type="ARBA" id="ARBA00023159"/>
    </source>
</evidence>
<dbReference type="SUPFAM" id="SSF53850">
    <property type="entry name" value="Periplasmic binding protein-like II"/>
    <property type="match status" value="1"/>
</dbReference>
<keyword evidence="8" id="KW-1185">Reference proteome</keyword>
<keyword evidence="4" id="KW-0010">Activator</keyword>
<evidence type="ECO:0000256" key="2">
    <source>
        <dbReference type="ARBA" id="ARBA00023015"/>
    </source>
</evidence>
<organism evidence="7 8">
    <name type="scientific">Novosphingobium chloroacetimidivorans</name>
    <dbReference type="NCBI Taxonomy" id="1428314"/>
    <lineage>
        <taxon>Bacteria</taxon>
        <taxon>Pseudomonadati</taxon>
        <taxon>Pseudomonadota</taxon>
        <taxon>Alphaproteobacteria</taxon>
        <taxon>Sphingomonadales</taxon>
        <taxon>Sphingomonadaceae</taxon>
        <taxon>Novosphingobium</taxon>
    </lineage>
</organism>
<dbReference type="EMBL" id="JACHLR010000003">
    <property type="protein sequence ID" value="MBB4857702.1"/>
    <property type="molecule type" value="Genomic_DNA"/>
</dbReference>
<evidence type="ECO:0000313" key="7">
    <source>
        <dbReference type="EMBL" id="MBB4857702.1"/>
    </source>
</evidence>
<keyword evidence="5" id="KW-0804">Transcription</keyword>
<sequence length="316" mass="33899">MDRAQIPLNALRAFEAAARHLSFTRAAVELCVSQGAVSQQVAALEARLGTPLFRRLPRGLALTDEGQALFPVMADTLDRVGDLLERIAAGHPRDVLSLGVVGTFASGWLLERLPDFTRACPQVDLRLSTNNNRVDIAGEGLDMAIRFGGGAWHGTHAIRILDAPLTPLCTPEIAQRLSDPAMLGRETLLRSYRSDEWPTWFAQAGTPCPALRGPMFDSSVPMVDAARHGLGVALAPAVMFTGDLRAGRLVAPFATRIDAGSYWLTRLQSRTDTPAMVCFRTWLLNTVGEGGPIDRNMAQSFAPPCATPASAGATSS</sequence>
<protein>
    <submittedName>
        <fullName evidence="7">LysR family transcriptional regulator of beta-lactamase</fullName>
    </submittedName>
</protein>
<comment type="similarity">
    <text evidence="1">Belongs to the LysR transcriptional regulatory family.</text>
</comment>
<dbReference type="Gene3D" id="1.10.10.10">
    <property type="entry name" value="Winged helix-like DNA-binding domain superfamily/Winged helix DNA-binding domain"/>
    <property type="match status" value="1"/>
</dbReference>
<proteinExistence type="inferred from homology"/>
<dbReference type="InterPro" id="IPR000847">
    <property type="entry name" value="LysR_HTH_N"/>
</dbReference>
<dbReference type="PANTHER" id="PTHR30537">
    <property type="entry name" value="HTH-TYPE TRANSCRIPTIONAL REGULATOR"/>
    <property type="match status" value="1"/>
</dbReference>
<dbReference type="InterPro" id="IPR058163">
    <property type="entry name" value="LysR-type_TF_proteobact-type"/>
</dbReference>
<name>A0A7W7K7J8_9SPHN</name>
<evidence type="ECO:0000259" key="6">
    <source>
        <dbReference type="PROSITE" id="PS50931"/>
    </source>
</evidence>
<dbReference type="GO" id="GO:0006351">
    <property type="term" value="P:DNA-templated transcription"/>
    <property type="evidence" value="ECO:0007669"/>
    <property type="project" value="TreeGrafter"/>
</dbReference>
<keyword evidence="3" id="KW-0238">DNA-binding</keyword>
<feature type="domain" description="HTH lysR-type" evidence="6">
    <location>
        <begin position="6"/>
        <end position="63"/>
    </location>
</feature>
<dbReference type="Pfam" id="PF03466">
    <property type="entry name" value="LysR_substrate"/>
    <property type="match status" value="1"/>
</dbReference>
<dbReference type="Proteomes" id="UP000555448">
    <property type="component" value="Unassembled WGS sequence"/>
</dbReference>
<dbReference type="PRINTS" id="PR00039">
    <property type="entry name" value="HTHLYSR"/>
</dbReference>
<keyword evidence="2" id="KW-0805">Transcription regulation</keyword>
<dbReference type="RefSeq" id="WP_184242970.1">
    <property type="nucleotide sequence ID" value="NZ_JACHLR010000003.1"/>
</dbReference>
<dbReference type="Pfam" id="PF00126">
    <property type="entry name" value="HTH_1"/>
    <property type="match status" value="1"/>
</dbReference>
<gene>
    <name evidence="7" type="ORF">HNO88_001013</name>
</gene>
<accession>A0A7W7K7J8</accession>
<dbReference type="InterPro" id="IPR005119">
    <property type="entry name" value="LysR_subst-bd"/>
</dbReference>